<reference evidence="2 3" key="1">
    <citation type="journal article" date="2015" name="Sci. Rep.">
        <title>The power of single molecule real-time sequencing technology in the de novo assembly of a eukaryotic genome.</title>
        <authorList>
            <person name="Sakai H."/>
            <person name="Naito K."/>
            <person name="Ogiso-Tanaka E."/>
            <person name="Takahashi Y."/>
            <person name="Iseki K."/>
            <person name="Muto C."/>
            <person name="Satou K."/>
            <person name="Teruya K."/>
            <person name="Shiroma A."/>
            <person name="Shimoji M."/>
            <person name="Hirano T."/>
            <person name="Itoh T."/>
            <person name="Kaga A."/>
            <person name="Tomooka N."/>
        </authorList>
    </citation>
    <scope>NUCLEOTIDE SEQUENCE [LARGE SCALE GENOMIC DNA]</scope>
    <source>
        <strain evidence="3">cv. Shumari</strain>
    </source>
</reference>
<gene>
    <name evidence="2" type="primary">Vigan.11G230500</name>
    <name evidence="2" type="ORF">VIGAN_11230500</name>
</gene>
<evidence type="ECO:0000313" key="3">
    <source>
        <dbReference type="Proteomes" id="UP000291084"/>
    </source>
</evidence>
<dbReference type="Proteomes" id="UP000291084">
    <property type="component" value="Chromosome 11"/>
</dbReference>
<dbReference type="OrthoDB" id="10522672at2759"/>
<proteinExistence type="predicted"/>
<dbReference type="EMBL" id="AP015044">
    <property type="protein sequence ID" value="BAU02732.1"/>
    <property type="molecule type" value="Genomic_DNA"/>
</dbReference>
<sequence length="72" mass="7994">MYVLRSVCSISVTFLFLLMISFTFIAQITPVNADLVMRKLGTMKSPPPPPIVGTPWKPSLPPRNPRNPPSMP</sequence>
<accession>A0A0S3TCD0</accession>
<evidence type="ECO:0000256" key="1">
    <source>
        <dbReference type="SAM" id="MobiDB-lite"/>
    </source>
</evidence>
<dbReference type="AlphaFoldDB" id="A0A0S3TCD0"/>
<protein>
    <submittedName>
        <fullName evidence="2">Uncharacterized protein</fullName>
    </submittedName>
</protein>
<feature type="compositionally biased region" description="Pro residues" evidence="1">
    <location>
        <begin position="45"/>
        <end position="72"/>
    </location>
</feature>
<evidence type="ECO:0000313" key="2">
    <source>
        <dbReference type="EMBL" id="BAU02732.1"/>
    </source>
</evidence>
<organism evidence="2 3">
    <name type="scientific">Vigna angularis var. angularis</name>
    <dbReference type="NCBI Taxonomy" id="157739"/>
    <lineage>
        <taxon>Eukaryota</taxon>
        <taxon>Viridiplantae</taxon>
        <taxon>Streptophyta</taxon>
        <taxon>Embryophyta</taxon>
        <taxon>Tracheophyta</taxon>
        <taxon>Spermatophyta</taxon>
        <taxon>Magnoliopsida</taxon>
        <taxon>eudicotyledons</taxon>
        <taxon>Gunneridae</taxon>
        <taxon>Pentapetalae</taxon>
        <taxon>rosids</taxon>
        <taxon>fabids</taxon>
        <taxon>Fabales</taxon>
        <taxon>Fabaceae</taxon>
        <taxon>Papilionoideae</taxon>
        <taxon>50 kb inversion clade</taxon>
        <taxon>NPAAA clade</taxon>
        <taxon>indigoferoid/millettioid clade</taxon>
        <taxon>Phaseoleae</taxon>
        <taxon>Vigna</taxon>
    </lineage>
</organism>
<keyword evidence="3" id="KW-1185">Reference proteome</keyword>
<feature type="region of interest" description="Disordered" evidence="1">
    <location>
        <begin position="44"/>
        <end position="72"/>
    </location>
</feature>
<name>A0A0S3TCD0_PHAAN</name>